<gene>
    <name evidence="11" type="ORF">CEY00_Acc22589</name>
</gene>
<protein>
    <recommendedName>
        <fullName evidence="9">Ferrochelatase</fullName>
        <ecNumber evidence="9">4.98.1.1</ecNumber>
    </recommendedName>
</protein>
<dbReference type="NCBIfam" id="TIGR00109">
    <property type="entry name" value="hemH"/>
    <property type="match status" value="1"/>
</dbReference>
<dbReference type="InterPro" id="IPR001015">
    <property type="entry name" value="Ferrochelatase"/>
</dbReference>
<dbReference type="OMA" id="WLEPDIC"/>
<evidence type="ECO:0000256" key="8">
    <source>
        <dbReference type="ARBA" id="ARBA00049380"/>
    </source>
</evidence>
<dbReference type="PANTHER" id="PTHR11108:SF4">
    <property type="entry name" value="FERROCHELATASE-1, CHLOROPLASTIC_MITOCHONDRIAL"/>
    <property type="match status" value="1"/>
</dbReference>
<sequence>MEAISCSRVNLPGSTLRNTNHRSSLPCHQTRISMSTCSNSSDGQAYTVSCSNPTDKQSGIVSGSYLRGPLQKRDLSGKTFCSLGVCTYTGTGSSSESHSHAAEERVGVLLLNLGGPETLHDVQPFLFNLFADPDIIRLPRPFKFLQRPLAQLISVLRAPKSKEGYASIGGGSPLRKITDDQAFSLKKALDAKEMPVNVYVAMRYWHPFTEEAVQQIKRDRITKLVVLPLYPQFSISTTGSSIRVLQNICREDAYLSRLPISIIQSWYQREGYIRSMADLIEKELQSFSRPEEVMVFFSAHGVPVSYVENAGDPYRDQMEDCIHLIMQELKSRRICNDHTLAYQSRVGPVQWLKPYTDEVLVELGQKGVKSLLAVPVSFVSEHIETLDEIDREYKELALESGIENWGRVPALGCNPTFITDLADAVIEALPSATAMKTPSMDSEEEDPYLQPQP</sequence>
<comment type="pathway">
    <text evidence="2 9">Porphyrin-containing compound metabolism; protoheme biosynthesis; protoheme from protoporphyrin-IX: step 1/1.</text>
</comment>
<dbReference type="InterPro" id="IPR019772">
    <property type="entry name" value="Ferrochelatase_AS"/>
</dbReference>
<dbReference type="CDD" id="cd03411">
    <property type="entry name" value="Ferrochelatase_N"/>
    <property type="match status" value="1"/>
</dbReference>
<dbReference type="GO" id="GO:0004325">
    <property type="term" value="F:ferrochelatase activity"/>
    <property type="evidence" value="ECO:0007669"/>
    <property type="project" value="UniProtKB-UniRule"/>
</dbReference>
<evidence type="ECO:0000256" key="6">
    <source>
        <dbReference type="ARBA" id="ARBA00023239"/>
    </source>
</evidence>
<keyword evidence="7 9" id="KW-0627">Porphyrin biosynthesis</keyword>
<dbReference type="STRING" id="1590841.A0A2R6Q3E9"/>
<dbReference type="SUPFAM" id="SSF53800">
    <property type="entry name" value="Chelatase"/>
    <property type="match status" value="1"/>
</dbReference>
<evidence type="ECO:0000256" key="2">
    <source>
        <dbReference type="ARBA" id="ARBA00004943"/>
    </source>
</evidence>
<feature type="region of interest" description="Disordered" evidence="10">
    <location>
        <begin position="434"/>
        <end position="453"/>
    </location>
</feature>
<evidence type="ECO:0000256" key="1">
    <source>
        <dbReference type="ARBA" id="ARBA00004229"/>
    </source>
</evidence>
<dbReference type="GO" id="GO:0005739">
    <property type="term" value="C:mitochondrion"/>
    <property type="evidence" value="ECO:0007669"/>
    <property type="project" value="TreeGrafter"/>
</dbReference>
<dbReference type="GO" id="GO:0006783">
    <property type="term" value="P:heme biosynthetic process"/>
    <property type="evidence" value="ECO:0007669"/>
    <property type="project" value="UniProtKB-UniRule"/>
</dbReference>
<dbReference type="FunFam" id="3.40.50.1400:FF:000006">
    <property type="entry name" value="Ferrochelatase"/>
    <property type="match status" value="1"/>
</dbReference>
<dbReference type="FunCoup" id="A0A2R6Q3E9">
    <property type="interactions" value="3940"/>
</dbReference>
<evidence type="ECO:0000313" key="12">
    <source>
        <dbReference type="Proteomes" id="UP000241394"/>
    </source>
</evidence>
<keyword evidence="6 9" id="KW-0456">Lyase</keyword>
<keyword evidence="9" id="KW-0934">Plastid</keyword>
<dbReference type="UniPathway" id="UPA00252">
    <property type="reaction ID" value="UER00325"/>
</dbReference>
<organism evidence="11 12">
    <name type="scientific">Actinidia chinensis var. chinensis</name>
    <name type="common">Chinese soft-hair kiwi</name>
    <dbReference type="NCBI Taxonomy" id="1590841"/>
    <lineage>
        <taxon>Eukaryota</taxon>
        <taxon>Viridiplantae</taxon>
        <taxon>Streptophyta</taxon>
        <taxon>Embryophyta</taxon>
        <taxon>Tracheophyta</taxon>
        <taxon>Spermatophyta</taxon>
        <taxon>Magnoliopsida</taxon>
        <taxon>eudicotyledons</taxon>
        <taxon>Gunneridae</taxon>
        <taxon>Pentapetalae</taxon>
        <taxon>asterids</taxon>
        <taxon>Ericales</taxon>
        <taxon>Actinidiaceae</taxon>
        <taxon>Actinidia</taxon>
    </lineage>
</organism>
<evidence type="ECO:0000256" key="5">
    <source>
        <dbReference type="ARBA" id="ARBA00023133"/>
    </source>
</evidence>
<comment type="subcellular location">
    <subcellularLocation>
        <location evidence="1 9">Plastid</location>
        <location evidence="1 9">Chloroplast</location>
    </subcellularLocation>
</comment>
<keyword evidence="4 9" id="KW-0408">Iron</keyword>
<dbReference type="InParanoid" id="A0A2R6Q3E9"/>
<dbReference type="GO" id="GO:0009507">
    <property type="term" value="C:chloroplast"/>
    <property type="evidence" value="ECO:0007669"/>
    <property type="project" value="UniProtKB-SubCell"/>
</dbReference>
<dbReference type="PROSITE" id="PS00534">
    <property type="entry name" value="FERROCHELATASE"/>
    <property type="match status" value="1"/>
</dbReference>
<dbReference type="PANTHER" id="PTHR11108">
    <property type="entry name" value="FERROCHELATASE"/>
    <property type="match status" value="1"/>
</dbReference>
<proteinExistence type="inferred from homology"/>
<evidence type="ECO:0000256" key="9">
    <source>
        <dbReference type="RuleBase" id="RU000607"/>
    </source>
</evidence>
<dbReference type="OrthoDB" id="1323at2759"/>
<keyword evidence="9" id="KW-0150">Chloroplast</keyword>
<dbReference type="Pfam" id="PF00762">
    <property type="entry name" value="Ferrochelatase"/>
    <property type="match status" value="1"/>
</dbReference>
<dbReference type="InterPro" id="IPR033644">
    <property type="entry name" value="Ferrochelatase_C"/>
</dbReference>
<evidence type="ECO:0000256" key="10">
    <source>
        <dbReference type="SAM" id="MobiDB-lite"/>
    </source>
</evidence>
<evidence type="ECO:0000313" key="11">
    <source>
        <dbReference type="EMBL" id="PSS01231.1"/>
    </source>
</evidence>
<comment type="caution">
    <text evidence="11">The sequence shown here is derived from an EMBL/GenBank/DDBJ whole genome shotgun (WGS) entry which is preliminary data.</text>
</comment>
<comment type="function">
    <text evidence="9">Catalyzes the ferrous insertion into protoporphyrin IX.</text>
</comment>
<name>A0A2R6Q3E9_ACTCC</name>
<dbReference type="EMBL" id="NKQK01000020">
    <property type="protein sequence ID" value="PSS01231.1"/>
    <property type="molecule type" value="Genomic_DNA"/>
</dbReference>
<dbReference type="HAMAP" id="MF_00323">
    <property type="entry name" value="Ferrochelatase"/>
    <property type="match status" value="1"/>
</dbReference>
<keyword evidence="5 9" id="KW-0350">Heme biosynthesis</keyword>
<comment type="similarity">
    <text evidence="3 9">Belongs to the ferrochelatase family.</text>
</comment>
<dbReference type="Gene3D" id="3.40.50.1400">
    <property type="match status" value="2"/>
</dbReference>
<dbReference type="CDD" id="cd00419">
    <property type="entry name" value="Ferrochelatase_C"/>
    <property type="match status" value="1"/>
</dbReference>
<reference evidence="11 12" key="1">
    <citation type="submission" date="2017-07" db="EMBL/GenBank/DDBJ databases">
        <title>An improved, manually edited Actinidia chinensis var. chinensis (kiwifruit) genome highlights the challenges associated with draft genomes and gene prediction in plants.</title>
        <authorList>
            <person name="Pilkington S."/>
            <person name="Crowhurst R."/>
            <person name="Hilario E."/>
            <person name="Nardozza S."/>
            <person name="Fraser L."/>
            <person name="Peng Y."/>
            <person name="Gunaseelan K."/>
            <person name="Simpson R."/>
            <person name="Tahir J."/>
            <person name="Deroles S."/>
            <person name="Templeton K."/>
            <person name="Luo Z."/>
            <person name="Davy M."/>
            <person name="Cheng C."/>
            <person name="Mcneilage M."/>
            <person name="Scaglione D."/>
            <person name="Liu Y."/>
            <person name="Zhang Q."/>
            <person name="Datson P."/>
            <person name="De Silva N."/>
            <person name="Gardiner S."/>
            <person name="Bassett H."/>
            <person name="Chagne D."/>
            <person name="Mccallum J."/>
            <person name="Dzierzon H."/>
            <person name="Deng C."/>
            <person name="Wang Y.-Y."/>
            <person name="Barron N."/>
            <person name="Manako K."/>
            <person name="Bowen J."/>
            <person name="Foster T."/>
            <person name="Erridge Z."/>
            <person name="Tiffin H."/>
            <person name="Waite C."/>
            <person name="Davies K."/>
            <person name="Grierson E."/>
            <person name="Laing W."/>
            <person name="Kirk R."/>
            <person name="Chen X."/>
            <person name="Wood M."/>
            <person name="Montefiori M."/>
            <person name="Brummell D."/>
            <person name="Schwinn K."/>
            <person name="Catanach A."/>
            <person name="Fullerton C."/>
            <person name="Li D."/>
            <person name="Meiyalaghan S."/>
            <person name="Nieuwenhuizen N."/>
            <person name="Read N."/>
            <person name="Prakash R."/>
            <person name="Hunter D."/>
            <person name="Zhang H."/>
            <person name="Mckenzie M."/>
            <person name="Knabel M."/>
            <person name="Harris A."/>
            <person name="Allan A."/>
            <person name="Chen A."/>
            <person name="Janssen B."/>
            <person name="Plunkett B."/>
            <person name="Dwamena C."/>
            <person name="Voogd C."/>
            <person name="Leif D."/>
            <person name="Lafferty D."/>
            <person name="Souleyre E."/>
            <person name="Varkonyi-Gasic E."/>
            <person name="Gambi F."/>
            <person name="Hanley J."/>
            <person name="Yao J.-L."/>
            <person name="Cheung J."/>
            <person name="David K."/>
            <person name="Warren B."/>
            <person name="Marsh K."/>
            <person name="Snowden K."/>
            <person name="Lin-Wang K."/>
            <person name="Brian L."/>
            <person name="Martinez-Sanchez M."/>
            <person name="Wang M."/>
            <person name="Ileperuma N."/>
            <person name="Macnee N."/>
            <person name="Campin R."/>
            <person name="Mcatee P."/>
            <person name="Drummond R."/>
            <person name="Espley R."/>
            <person name="Ireland H."/>
            <person name="Wu R."/>
            <person name="Atkinson R."/>
            <person name="Karunairetnam S."/>
            <person name="Bulley S."/>
            <person name="Chunkath S."/>
            <person name="Hanley Z."/>
            <person name="Storey R."/>
            <person name="Thrimawithana A."/>
            <person name="Thomson S."/>
            <person name="David C."/>
            <person name="Testolin R."/>
        </authorList>
    </citation>
    <scope>NUCLEOTIDE SEQUENCE [LARGE SCALE GENOMIC DNA]</scope>
    <source>
        <strain evidence="12">cv. Red5</strain>
        <tissue evidence="11">Young leaf</tissue>
    </source>
</reference>
<evidence type="ECO:0000256" key="7">
    <source>
        <dbReference type="ARBA" id="ARBA00023244"/>
    </source>
</evidence>
<evidence type="ECO:0000256" key="3">
    <source>
        <dbReference type="ARBA" id="ARBA00007718"/>
    </source>
</evidence>
<dbReference type="InterPro" id="IPR033659">
    <property type="entry name" value="Ferrochelatase_N"/>
</dbReference>
<accession>A0A2R6Q3E9</accession>
<reference evidence="12" key="2">
    <citation type="journal article" date="2018" name="BMC Genomics">
        <title>A manually annotated Actinidia chinensis var. chinensis (kiwifruit) genome highlights the challenges associated with draft genomes and gene prediction in plants.</title>
        <authorList>
            <person name="Pilkington S.M."/>
            <person name="Crowhurst R."/>
            <person name="Hilario E."/>
            <person name="Nardozza S."/>
            <person name="Fraser L."/>
            <person name="Peng Y."/>
            <person name="Gunaseelan K."/>
            <person name="Simpson R."/>
            <person name="Tahir J."/>
            <person name="Deroles S.C."/>
            <person name="Templeton K."/>
            <person name="Luo Z."/>
            <person name="Davy M."/>
            <person name="Cheng C."/>
            <person name="McNeilage M."/>
            <person name="Scaglione D."/>
            <person name="Liu Y."/>
            <person name="Zhang Q."/>
            <person name="Datson P."/>
            <person name="De Silva N."/>
            <person name="Gardiner S.E."/>
            <person name="Bassett H."/>
            <person name="Chagne D."/>
            <person name="McCallum J."/>
            <person name="Dzierzon H."/>
            <person name="Deng C."/>
            <person name="Wang Y.Y."/>
            <person name="Barron L."/>
            <person name="Manako K."/>
            <person name="Bowen J."/>
            <person name="Foster T.M."/>
            <person name="Erridge Z.A."/>
            <person name="Tiffin H."/>
            <person name="Waite C.N."/>
            <person name="Davies K.M."/>
            <person name="Grierson E.P."/>
            <person name="Laing W.A."/>
            <person name="Kirk R."/>
            <person name="Chen X."/>
            <person name="Wood M."/>
            <person name="Montefiori M."/>
            <person name="Brummell D.A."/>
            <person name="Schwinn K.E."/>
            <person name="Catanach A."/>
            <person name="Fullerton C."/>
            <person name="Li D."/>
            <person name="Meiyalaghan S."/>
            <person name="Nieuwenhuizen N."/>
            <person name="Read N."/>
            <person name="Prakash R."/>
            <person name="Hunter D."/>
            <person name="Zhang H."/>
            <person name="McKenzie M."/>
            <person name="Knabel M."/>
            <person name="Harris A."/>
            <person name="Allan A.C."/>
            <person name="Gleave A."/>
            <person name="Chen A."/>
            <person name="Janssen B.J."/>
            <person name="Plunkett B."/>
            <person name="Ampomah-Dwamena C."/>
            <person name="Voogd C."/>
            <person name="Leif D."/>
            <person name="Lafferty D."/>
            <person name="Souleyre E.J.F."/>
            <person name="Varkonyi-Gasic E."/>
            <person name="Gambi F."/>
            <person name="Hanley J."/>
            <person name="Yao J.L."/>
            <person name="Cheung J."/>
            <person name="David K.M."/>
            <person name="Warren B."/>
            <person name="Marsh K."/>
            <person name="Snowden K.C."/>
            <person name="Lin-Wang K."/>
            <person name="Brian L."/>
            <person name="Martinez-Sanchez M."/>
            <person name="Wang M."/>
            <person name="Ileperuma N."/>
            <person name="Macnee N."/>
            <person name="Campin R."/>
            <person name="McAtee P."/>
            <person name="Drummond R.S.M."/>
            <person name="Espley R.V."/>
            <person name="Ireland H.S."/>
            <person name="Wu R."/>
            <person name="Atkinson R.G."/>
            <person name="Karunairetnam S."/>
            <person name="Bulley S."/>
            <person name="Chunkath S."/>
            <person name="Hanley Z."/>
            <person name="Storey R."/>
            <person name="Thrimawithana A.H."/>
            <person name="Thomson S."/>
            <person name="David C."/>
            <person name="Testolin R."/>
            <person name="Huang H."/>
            <person name="Hellens R.P."/>
            <person name="Schaffer R.J."/>
        </authorList>
    </citation>
    <scope>NUCLEOTIDE SEQUENCE [LARGE SCALE GENOMIC DNA]</scope>
    <source>
        <strain evidence="12">cv. Red5</strain>
    </source>
</reference>
<dbReference type="Proteomes" id="UP000241394">
    <property type="component" value="Chromosome LG20"/>
</dbReference>
<comment type="catalytic activity">
    <reaction evidence="8 9">
        <text>heme b + 2 H(+) = protoporphyrin IX + Fe(2+)</text>
        <dbReference type="Rhea" id="RHEA:22584"/>
        <dbReference type="ChEBI" id="CHEBI:15378"/>
        <dbReference type="ChEBI" id="CHEBI:29033"/>
        <dbReference type="ChEBI" id="CHEBI:57306"/>
        <dbReference type="ChEBI" id="CHEBI:60344"/>
        <dbReference type="EC" id="4.98.1.1"/>
    </reaction>
</comment>
<dbReference type="Gramene" id="PSS01231">
    <property type="protein sequence ID" value="PSS01231"/>
    <property type="gene ID" value="CEY00_Acc22589"/>
</dbReference>
<evidence type="ECO:0000256" key="4">
    <source>
        <dbReference type="ARBA" id="ARBA00023004"/>
    </source>
</evidence>
<dbReference type="AlphaFoldDB" id="A0A2R6Q3E9"/>
<dbReference type="EC" id="4.98.1.1" evidence="9"/>
<keyword evidence="12" id="KW-1185">Reference proteome</keyword>